<dbReference type="SUPFAM" id="SSF49899">
    <property type="entry name" value="Concanavalin A-like lectins/glucanases"/>
    <property type="match status" value="1"/>
</dbReference>
<keyword evidence="6" id="KW-0136">Cellulose degradation</keyword>
<feature type="compositionally biased region" description="Pro residues" evidence="10">
    <location>
        <begin position="228"/>
        <end position="260"/>
    </location>
</feature>
<accession>A0A6B2LA92</accession>
<keyword evidence="8" id="KW-0326">Glycosidase</keyword>
<evidence type="ECO:0000256" key="5">
    <source>
        <dbReference type="ARBA" id="ARBA00022801"/>
    </source>
</evidence>
<keyword evidence="11" id="KW-0812">Transmembrane</keyword>
<evidence type="ECO:0000256" key="11">
    <source>
        <dbReference type="SAM" id="Phobius"/>
    </source>
</evidence>
<dbReference type="EC" id="3.2.1.91" evidence="3"/>
<feature type="compositionally biased region" description="Polar residues" evidence="10">
    <location>
        <begin position="192"/>
        <end position="205"/>
    </location>
</feature>
<keyword evidence="5" id="KW-0378">Hydrolase</keyword>
<keyword evidence="9" id="KW-0624">Polysaccharide degradation</keyword>
<evidence type="ECO:0000256" key="3">
    <source>
        <dbReference type="ARBA" id="ARBA00012561"/>
    </source>
</evidence>
<dbReference type="EMBL" id="GIBP01004876">
    <property type="protein sequence ID" value="NDV33845.1"/>
    <property type="molecule type" value="Transcribed_RNA"/>
</dbReference>
<evidence type="ECO:0000256" key="4">
    <source>
        <dbReference type="ARBA" id="ARBA00022729"/>
    </source>
</evidence>
<keyword evidence="4" id="KW-0732">Signal</keyword>
<feature type="region of interest" description="Disordered" evidence="10">
    <location>
        <begin position="180"/>
        <end position="205"/>
    </location>
</feature>
<keyword evidence="7" id="KW-0119">Carbohydrate metabolism</keyword>
<dbReference type="Pfam" id="PF00840">
    <property type="entry name" value="Glyco_hydro_7"/>
    <property type="match status" value="1"/>
</dbReference>
<dbReference type="InterPro" id="IPR037019">
    <property type="entry name" value="Glyco_hydro_7_sf"/>
</dbReference>
<keyword evidence="11" id="KW-1133">Transmembrane helix</keyword>
<dbReference type="PANTHER" id="PTHR33753:SF2">
    <property type="entry name" value="GLYCOSIDE HYDROLASE FAMILY 7 PROTEIN"/>
    <property type="match status" value="1"/>
</dbReference>
<dbReference type="InterPro" id="IPR001722">
    <property type="entry name" value="Glyco_hydro_7"/>
</dbReference>
<comment type="similarity">
    <text evidence="2">Belongs to the glycosyl hydrolase 7 (cellulase C) family.</text>
</comment>
<evidence type="ECO:0000256" key="6">
    <source>
        <dbReference type="ARBA" id="ARBA00023001"/>
    </source>
</evidence>
<dbReference type="GO" id="GO:0030245">
    <property type="term" value="P:cellulose catabolic process"/>
    <property type="evidence" value="ECO:0007669"/>
    <property type="project" value="UniProtKB-KW"/>
</dbReference>
<evidence type="ECO:0000256" key="9">
    <source>
        <dbReference type="ARBA" id="ARBA00023326"/>
    </source>
</evidence>
<evidence type="ECO:0000256" key="7">
    <source>
        <dbReference type="ARBA" id="ARBA00023277"/>
    </source>
</evidence>
<sequence>MDIWEANSQATAYTPHPCNVSGPYRCSGGLCGDDADRYRGVCDKDGCDFNSWRMGDTSFYGTSMTVDTTKVFSVVTQFITSDGTDSGDLTEIRRYYVQNGVVIPNSYTNFVQIGKTNAVTSQFCTEQKTLFGDPNDFDAKGGLVAMGREMDKGMVLVMSLWDDHSVNMLWLDSNFPATASPSTPGVARGPCATTSGVPSDVESSSPGATVVFSNIKYGTIGSTFTQPTPTPSPPPSNPPATTPAPPTAPPTAAPTVPPTAAPTNAPSSGSQITNQNGAGAPSDNGGWIAFAVLLVLNVIVVVLVVVLARKGMLKMSSKGESV</sequence>
<evidence type="ECO:0000256" key="10">
    <source>
        <dbReference type="SAM" id="MobiDB-lite"/>
    </source>
</evidence>
<evidence type="ECO:0000256" key="1">
    <source>
        <dbReference type="ARBA" id="ARBA00001641"/>
    </source>
</evidence>
<evidence type="ECO:0000256" key="2">
    <source>
        <dbReference type="ARBA" id="ARBA00006044"/>
    </source>
</evidence>
<dbReference type="PANTHER" id="PTHR33753">
    <property type="entry name" value="1,4-BETA-D-GLUCAN CELLOBIOHYDROLASE B"/>
    <property type="match status" value="1"/>
</dbReference>
<name>A0A6B2LA92_9EUKA</name>
<feature type="transmembrane region" description="Helical" evidence="11">
    <location>
        <begin position="287"/>
        <end position="308"/>
    </location>
</feature>
<dbReference type="Gene3D" id="2.70.100.10">
    <property type="entry name" value="Glycoside hydrolase, family 7, domain"/>
    <property type="match status" value="1"/>
</dbReference>
<reference evidence="12" key="1">
    <citation type="journal article" date="2020" name="J. Eukaryot. Microbiol.">
        <title>De novo Sequencing, Assembly and Annotation of the Transcriptome for the Free-Living Testate Amoeba Arcella intermedia.</title>
        <authorList>
            <person name="Ribeiro G.M."/>
            <person name="Porfirio-Sousa A.L."/>
            <person name="Maurer-Alcala X.X."/>
            <person name="Katz L.A."/>
            <person name="Lahr D.J.G."/>
        </authorList>
    </citation>
    <scope>NUCLEOTIDE SEQUENCE</scope>
</reference>
<feature type="region of interest" description="Disordered" evidence="10">
    <location>
        <begin position="222"/>
        <end position="278"/>
    </location>
</feature>
<keyword evidence="11" id="KW-0472">Membrane</keyword>
<organism evidence="12">
    <name type="scientific">Arcella intermedia</name>
    <dbReference type="NCBI Taxonomy" id="1963864"/>
    <lineage>
        <taxon>Eukaryota</taxon>
        <taxon>Amoebozoa</taxon>
        <taxon>Tubulinea</taxon>
        <taxon>Elardia</taxon>
        <taxon>Arcellinida</taxon>
        <taxon>Sphaerothecina</taxon>
        <taxon>Arcellidae</taxon>
        <taxon>Arcella</taxon>
    </lineage>
</organism>
<evidence type="ECO:0000313" key="12">
    <source>
        <dbReference type="EMBL" id="NDV33845.1"/>
    </source>
</evidence>
<proteinExistence type="inferred from homology"/>
<evidence type="ECO:0000256" key="8">
    <source>
        <dbReference type="ARBA" id="ARBA00023295"/>
    </source>
</evidence>
<dbReference type="InterPro" id="IPR013320">
    <property type="entry name" value="ConA-like_dom_sf"/>
</dbReference>
<dbReference type="AlphaFoldDB" id="A0A6B2LA92"/>
<comment type="catalytic activity">
    <reaction evidence="1">
        <text>Hydrolysis of (1-&gt;4)-beta-D-glucosidic linkages in cellulose and cellotetraose, releasing cellobiose from the non-reducing ends of the chains.</text>
        <dbReference type="EC" id="3.2.1.91"/>
    </reaction>
</comment>
<protein>
    <recommendedName>
        <fullName evidence="3">cellulose 1,4-beta-cellobiosidase (non-reducing end)</fullName>
        <ecNumber evidence="3">3.2.1.91</ecNumber>
    </recommendedName>
</protein>
<dbReference type="GO" id="GO:0016162">
    <property type="term" value="F:cellulose 1,4-beta-cellobiosidase activity"/>
    <property type="evidence" value="ECO:0007669"/>
    <property type="project" value="UniProtKB-EC"/>
</dbReference>